<feature type="non-terminal residue" evidence="1">
    <location>
        <position position="1"/>
    </location>
</feature>
<dbReference type="EMBL" id="BLSB01000399">
    <property type="protein sequence ID" value="GFP36091.1"/>
    <property type="molecule type" value="Genomic_DNA"/>
</dbReference>
<evidence type="ECO:0000313" key="1">
    <source>
        <dbReference type="EMBL" id="GFP36091.1"/>
    </source>
</evidence>
<organism evidence="1 2">
    <name type="scientific">Candidatus Hakubella thermalkaliphila</name>
    <dbReference type="NCBI Taxonomy" id="2754717"/>
    <lineage>
        <taxon>Bacteria</taxon>
        <taxon>Bacillati</taxon>
        <taxon>Actinomycetota</taxon>
        <taxon>Actinomycetota incertae sedis</taxon>
        <taxon>Candidatus Hakubellales</taxon>
        <taxon>Candidatus Hakubellaceae</taxon>
        <taxon>Candidatus Hakubella</taxon>
    </lineage>
</organism>
<gene>
    <name evidence="1" type="ORF">HKBW3S43_01878</name>
</gene>
<dbReference type="AlphaFoldDB" id="A0A6V8PZH7"/>
<reference evidence="1 2" key="1">
    <citation type="journal article" date="2020" name="Front. Microbiol.">
        <title>Single-cell genomics of novel Actinobacteria with the Wood-Ljungdahl pathway discovered in a serpentinizing system.</title>
        <authorList>
            <person name="Merino N."/>
            <person name="Kawai M."/>
            <person name="Boyd E.S."/>
            <person name="Colman D.R."/>
            <person name="McGlynn S.E."/>
            <person name="Nealson K.H."/>
            <person name="Kurokawa K."/>
            <person name="Hongoh Y."/>
        </authorList>
    </citation>
    <scope>NUCLEOTIDE SEQUENCE [LARGE SCALE GENOMIC DNA]</scope>
    <source>
        <strain evidence="1 2">S43</strain>
    </source>
</reference>
<dbReference type="Proteomes" id="UP000576480">
    <property type="component" value="Unassembled WGS sequence"/>
</dbReference>
<sequence length="46" mass="5397">QSTQNFRLAEALRGYARDMFFLSATPHQGDGYQFWSLIQLLDDQLF</sequence>
<dbReference type="Gene3D" id="3.40.50.10810">
    <property type="entry name" value="Tandem AAA-ATPase domain"/>
    <property type="match status" value="1"/>
</dbReference>
<evidence type="ECO:0000313" key="2">
    <source>
        <dbReference type="Proteomes" id="UP000576480"/>
    </source>
</evidence>
<name>A0A6V8PZH7_9ACTN</name>
<accession>A0A6V8PZH7</accession>
<proteinExistence type="predicted"/>
<dbReference type="InterPro" id="IPR038718">
    <property type="entry name" value="SNF2-like_sf"/>
</dbReference>
<protein>
    <submittedName>
        <fullName evidence="1">Uncharacterized protein</fullName>
    </submittedName>
</protein>
<comment type="caution">
    <text evidence="1">The sequence shown here is derived from an EMBL/GenBank/DDBJ whole genome shotgun (WGS) entry which is preliminary data.</text>
</comment>